<comment type="caution">
    <text evidence="2">The sequence shown here is derived from an EMBL/GenBank/DDBJ whole genome shotgun (WGS) entry which is preliminary data.</text>
</comment>
<feature type="region of interest" description="Disordered" evidence="1">
    <location>
        <begin position="1"/>
        <end position="66"/>
    </location>
</feature>
<feature type="compositionally biased region" description="Basic and acidic residues" evidence="1">
    <location>
        <begin position="30"/>
        <end position="41"/>
    </location>
</feature>
<feature type="compositionally biased region" description="Acidic residues" evidence="1">
    <location>
        <begin position="105"/>
        <end position="118"/>
    </location>
</feature>
<feature type="compositionally biased region" description="Basic and acidic residues" evidence="1">
    <location>
        <begin position="52"/>
        <end position="66"/>
    </location>
</feature>
<feature type="region of interest" description="Disordered" evidence="1">
    <location>
        <begin position="86"/>
        <end position="118"/>
    </location>
</feature>
<keyword evidence="3" id="KW-1185">Reference proteome</keyword>
<feature type="compositionally biased region" description="Basic residues" evidence="1">
    <location>
        <begin position="42"/>
        <end position="51"/>
    </location>
</feature>
<dbReference type="EMBL" id="PQXL01000207">
    <property type="protein sequence ID" value="THV49195.1"/>
    <property type="molecule type" value="Genomic_DNA"/>
</dbReference>
<dbReference type="Proteomes" id="UP000308671">
    <property type="component" value="Unassembled WGS sequence"/>
</dbReference>
<name>A0A4S8QZS7_9HELO</name>
<reference evidence="2 3" key="1">
    <citation type="submission" date="2017-12" db="EMBL/GenBank/DDBJ databases">
        <title>Comparative genomics of Botrytis spp.</title>
        <authorList>
            <person name="Valero-Jimenez C.A."/>
            <person name="Tapia P."/>
            <person name="Veloso J."/>
            <person name="Silva-Moreno E."/>
            <person name="Staats M."/>
            <person name="Valdes J.H."/>
            <person name="Van Kan J.A.L."/>
        </authorList>
    </citation>
    <scope>NUCLEOTIDE SEQUENCE [LARGE SCALE GENOMIC DNA]</scope>
    <source>
        <strain evidence="2 3">MUCL435</strain>
    </source>
</reference>
<feature type="compositionally biased region" description="Polar residues" evidence="1">
    <location>
        <begin position="1"/>
        <end position="10"/>
    </location>
</feature>
<dbReference type="AlphaFoldDB" id="A0A4S8QZS7"/>
<evidence type="ECO:0000256" key="1">
    <source>
        <dbReference type="SAM" id="MobiDB-lite"/>
    </source>
</evidence>
<dbReference type="OrthoDB" id="3561036at2759"/>
<organism evidence="2 3">
    <name type="scientific">Botrytis galanthina</name>
    <dbReference type="NCBI Taxonomy" id="278940"/>
    <lineage>
        <taxon>Eukaryota</taxon>
        <taxon>Fungi</taxon>
        <taxon>Dikarya</taxon>
        <taxon>Ascomycota</taxon>
        <taxon>Pezizomycotina</taxon>
        <taxon>Leotiomycetes</taxon>
        <taxon>Helotiales</taxon>
        <taxon>Sclerotiniaceae</taxon>
        <taxon>Botrytis</taxon>
    </lineage>
</organism>
<accession>A0A4S8QZS7</accession>
<gene>
    <name evidence="2" type="ORF">BGAL_0207g00160</name>
</gene>
<protein>
    <submittedName>
        <fullName evidence="2">Uncharacterized protein</fullName>
    </submittedName>
</protein>
<evidence type="ECO:0000313" key="2">
    <source>
        <dbReference type="EMBL" id="THV49195.1"/>
    </source>
</evidence>
<evidence type="ECO:0000313" key="3">
    <source>
        <dbReference type="Proteomes" id="UP000308671"/>
    </source>
</evidence>
<sequence>MQANNQFESTSAEKRPLSKSKKKSLAKQLKTKEERITAKIENRRKKRKKQKQKLDAAKREKRERGELVEGVRTLVLEKDEVMGEKKVEMSGPMFEEYREQRAVDDGDEDDEDDEDGDD</sequence>
<proteinExistence type="predicted"/>
<feature type="compositionally biased region" description="Basic and acidic residues" evidence="1">
    <location>
        <begin position="95"/>
        <end position="104"/>
    </location>
</feature>